<keyword evidence="1" id="KW-1133">Transmembrane helix</keyword>
<dbReference type="GO" id="GO:1904273">
    <property type="term" value="P:L-alanine import across plasma membrane"/>
    <property type="evidence" value="ECO:0007669"/>
    <property type="project" value="TreeGrafter"/>
</dbReference>
<feature type="domain" description="Solute carrier family 3 member 2 N-terminal" evidence="2">
    <location>
        <begin position="64"/>
        <end position="127"/>
    </location>
</feature>
<evidence type="ECO:0000256" key="1">
    <source>
        <dbReference type="SAM" id="Phobius"/>
    </source>
</evidence>
<dbReference type="GO" id="GO:0015173">
    <property type="term" value="F:aromatic amino acid transmembrane transporter activity"/>
    <property type="evidence" value="ECO:0007669"/>
    <property type="project" value="TreeGrafter"/>
</dbReference>
<evidence type="ECO:0000259" key="2">
    <source>
        <dbReference type="Pfam" id="PF16028"/>
    </source>
</evidence>
<dbReference type="GO" id="GO:1903801">
    <property type="term" value="P:L-leucine import across plasma membrane"/>
    <property type="evidence" value="ECO:0007669"/>
    <property type="project" value="TreeGrafter"/>
</dbReference>
<dbReference type="OrthoDB" id="1740265at2759"/>
<evidence type="ECO:0000313" key="4">
    <source>
        <dbReference type="EnsemblMetazoa" id="KAF7495499.1"/>
    </source>
</evidence>
<gene>
    <name evidence="3" type="ORF">SSS_4292</name>
</gene>
<evidence type="ECO:0000313" key="5">
    <source>
        <dbReference type="Proteomes" id="UP000070412"/>
    </source>
</evidence>
<dbReference type="Proteomes" id="UP000070412">
    <property type="component" value="Unassembled WGS sequence"/>
</dbReference>
<dbReference type="InterPro" id="IPR042280">
    <property type="entry name" value="SLC3A2"/>
</dbReference>
<feature type="transmembrane region" description="Helical" evidence="1">
    <location>
        <begin position="87"/>
        <end position="110"/>
    </location>
</feature>
<dbReference type="GO" id="GO:0015823">
    <property type="term" value="P:phenylalanine transport"/>
    <property type="evidence" value="ECO:0007669"/>
    <property type="project" value="TreeGrafter"/>
</dbReference>
<dbReference type="PANTHER" id="PTHR46673">
    <property type="entry name" value="4F2 CELL-SURFACE ANTIGEN HEAVY CHAIN"/>
    <property type="match status" value="1"/>
</dbReference>
<accession>A0A834REI4</accession>
<dbReference type="GO" id="GO:0016323">
    <property type="term" value="C:basolateral plasma membrane"/>
    <property type="evidence" value="ECO:0007669"/>
    <property type="project" value="TreeGrafter"/>
</dbReference>
<reference evidence="5" key="1">
    <citation type="journal article" date="2020" name="PLoS Negl. Trop. Dis.">
        <title>High-quality nuclear genome for Sarcoptes scabiei-A critical resource for a neglected parasite.</title>
        <authorList>
            <person name="Korhonen P.K."/>
            <person name="Gasser R.B."/>
            <person name="Ma G."/>
            <person name="Wang T."/>
            <person name="Stroehlein A.J."/>
            <person name="Young N.D."/>
            <person name="Ang C.S."/>
            <person name="Fernando D.D."/>
            <person name="Lu H.C."/>
            <person name="Taylor S."/>
            <person name="Reynolds S.L."/>
            <person name="Mofiz E."/>
            <person name="Najaraj S.H."/>
            <person name="Gowda H."/>
            <person name="Madugundu A."/>
            <person name="Renuse S."/>
            <person name="Holt D."/>
            <person name="Pandey A."/>
            <person name="Papenfuss A.T."/>
            <person name="Fischer K."/>
        </authorList>
    </citation>
    <scope>NUCLEOTIDE SEQUENCE [LARGE SCALE GENOMIC DNA]</scope>
</reference>
<dbReference type="EMBL" id="WVUK01000048">
    <property type="protein sequence ID" value="KAF7495499.1"/>
    <property type="molecule type" value="Genomic_DNA"/>
</dbReference>
<proteinExistence type="predicted"/>
<dbReference type="Pfam" id="PF16028">
    <property type="entry name" value="SLC3A2_N"/>
    <property type="match status" value="1"/>
</dbReference>
<dbReference type="GO" id="GO:0015180">
    <property type="term" value="F:L-alanine transmembrane transporter activity"/>
    <property type="evidence" value="ECO:0007669"/>
    <property type="project" value="TreeGrafter"/>
</dbReference>
<dbReference type="Gene3D" id="2.60.40.1180">
    <property type="entry name" value="Golgi alpha-mannosidase II"/>
    <property type="match status" value="1"/>
</dbReference>
<dbReference type="GO" id="GO:0015190">
    <property type="term" value="F:L-leucine transmembrane transporter activity"/>
    <property type="evidence" value="ECO:0007669"/>
    <property type="project" value="TreeGrafter"/>
</dbReference>
<dbReference type="InterPro" id="IPR013780">
    <property type="entry name" value="Glyco_hydro_b"/>
</dbReference>
<reference evidence="4" key="3">
    <citation type="submission" date="2022-06" db="UniProtKB">
        <authorList>
            <consortium name="EnsemblMetazoa"/>
        </authorList>
    </citation>
    <scope>IDENTIFICATION</scope>
</reference>
<dbReference type="EnsemblMetazoa" id="SSS_4292s_mrna">
    <property type="protein sequence ID" value="KAF7495499.1"/>
    <property type="gene ID" value="SSS_4292"/>
</dbReference>
<name>A0A834REI4_SARSC</name>
<dbReference type="InterPro" id="IPR031984">
    <property type="entry name" value="SLC3A2_N"/>
</dbReference>
<dbReference type="AlphaFoldDB" id="A0A834REI4"/>
<dbReference type="OMA" id="WWKKSSI"/>
<dbReference type="GO" id="GO:0016324">
    <property type="term" value="C:apical plasma membrane"/>
    <property type="evidence" value="ECO:0007669"/>
    <property type="project" value="TreeGrafter"/>
</dbReference>
<keyword evidence="1" id="KW-0812">Transmembrane</keyword>
<keyword evidence="5" id="KW-1185">Reference proteome</keyword>
<reference evidence="3" key="2">
    <citation type="submission" date="2020-01" db="EMBL/GenBank/DDBJ databases">
        <authorList>
            <person name="Korhonen P.K.K."/>
            <person name="Guangxu M.G."/>
            <person name="Wang T.W."/>
            <person name="Stroehlein A.J.S."/>
            <person name="Young N.D."/>
            <person name="Ang C.-S.A."/>
            <person name="Fernando D.W.F."/>
            <person name="Lu H.L."/>
            <person name="Taylor S.T."/>
            <person name="Ehtesham M.E.M."/>
            <person name="Najaraj S.H.N."/>
            <person name="Harsha G.H.G."/>
            <person name="Madugundu A.M."/>
            <person name="Renuse S.R."/>
            <person name="Holt D.H."/>
            <person name="Pandey A.P."/>
            <person name="Papenfuss A.P."/>
            <person name="Gasser R.B.G."/>
            <person name="Fischer K.F."/>
        </authorList>
    </citation>
    <scope>NUCLEOTIDE SEQUENCE</scope>
    <source>
        <strain evidence="3">SSS_KF_BRIS2020</strain>
    </source>
</reference>
<protein>
    <submittedName>
        <fullName evidence="3">4F2 cell-surface antigen heavy chain</fullName>
    </submittedName>
</protein>
<organism evidence="3">
    <name type="scientific">Sarcoptes scabiei</name>
    <name type="common">Itch mite</name>
    <name type="synonym">Acarus scabiei</name>
    <dbReference type="NCBI Taxonomy" id="52283"/>
    <lineage>
        <taxon>Eukaryota</taxon>
        <taxon>Metazoa</taxon>
        <taxon>Ecdysozoa</taxon>
        <taxon>Arthropoda</taxon>
        <taxon>Chelicerata</taxon>
        <taxon>Arachnida</taxon>
        <taxon>Acari</taxon>
        <taxon>Acariformes</taxon>
        <taxon>Sarcoptiformes</taxon>
        <taxon>Astigmata</taxon>
        <taxon>Psoroptidia</taxon>
        <taxon>Sarcoptoidea</taxon>
        <taxon>Sarcoptidae</taxon>
        <taxon>Sarcoptinae</taxon>
        <taxon>Sarcoptes</taxon>
    </lineage>
</organism>
<sequence>MANPSDRSPIEEESIDPDKEARMLLNPPDQSAHFTSNVNMDPNNGQVLLASIDSKPKSSIIRSGVGMTKQELMKYANDPFWVRLRTFLFVLFWIIWFAMLIGSIVIVAMAPGCPVTSSLPWWKKSSIINLELDKIDSDNRNSYASKLTDQFGEIESNLDKLAKMHVNTLVVGDLDPYILLPNPADDNTTENEIDKLRNKITSLARNGDDIKVVMGLDLHKIPKSYVQNKINDSEPNDIYIESKTPSPDLKPNEVFLNYSSSKAQELFRKAVLAWMKTKIEGIKAGSIYESVNNEIKPSKQAESDLLKAIKAAGQNKILIHTAQDLPKNVFDENDAANNSDMAPDRTFWTSFANDFKSPKESLAKIFEPYVQQEQRLLSENNTDNESLTNRENVGKFWRTFLIQHPNDPVNIIEKKSDRAITEAVIMAIYMMPKVTLITQMDLKLLNQKNSEIVDRMMKLRQEHPETMLAGRTILPKIKGSDSLFALYRGSKTDNGYLLLINEANSKTVANLDVNELPFQENVLSRKVLLTNSENTLNNVDADVSLDSINLDPKQSMIIEFNVK</sequence>
<evidence type="ECO:0000313" key="3">
    <source>
        <dbReference type="EMBL" id="KAF7495499.1"/>
    </source>
</evidence>
<keyword evidence="1" id="KW-0472">Membrane</keyword>
<dbReference type="PANTHER" id="PTHR46673:SF1">
    <property type="entry name" value="4F2 CELL-SURFACE ANTIGEN HEAVY CHAIN"/>
    <property type="match status" value="1"/>
</dbReference>